<evidence type="ECO:0000256" key="2">
    <source>
        <dbReference type="ARBA" id="ARBA00005523"/>
    </source>
</evidence>
<dbReference type="InterPro" id="IPR010980">
    <property type="entry name" value="Cyt_c/b562"/>
</dbReference>
<evidence type="ECO:0000256" key="5">
    <source>
        <dbReference type="SAM" id="MobiDB-lite"/>
    </source>
</evidence>
<comment type="caution">
    <text evidence="7">The sequence shown here is derived from an EMBL/GenBank/DDBJ whole genome shotgun (WGS) entry which is preliminary data.</text>
</comment>
<keyword evidence="3 6" id="KW-0732">Signal</keyword>
<dbReference type="SUPFAM" id="SSF47175">
    <property type="entry name" value="Cytochromes"/>
    <property type="match status" value="1"/>
</dbReference>
<dbReference type="OrthoDB" id="6539015at2"/>
<comment type="cofactor">
    <cofactor evidence="4">
        <name>heme b</name>
        <dbReference type="ChEBI" id="CHEBI:60344"/>
    </cofactor>
    <text evidence="4">Binds 1 heme b (iron(II)-protoporphyrin IX) group per molecule.</text>
</comment>
<comment type="similarity">
    <text evidence="2">Belongs to the cytochrome b562 family.</text>
</comment>
<dbReference type="Proteomes" id="UP000295055">
    <property type="component" value="Unassembled WGS sequence"/>
</dbReference>
<dbReference type="RefSeq" id="WP_132497328.1">
    <property type="nucleotide sequence ID" value="NZ_SMAS01000019.1"/>
</dbReference>
<evidence type="ECO:0000256" key="1">
    <source>
        <dbReference type="ARBA" id="ARBA00002028"/>
    </source>
</evidence>
<evidence type="ECO:0000256" key="6">
    <source>
        <dbReference type="SAM" id="SignalP"/>
    </source>
</evidence>
<evidence type="ECO:0000256" key="4">
    <source>
        <dbReference type="PIRSR" id="PIRSR000029-1"/>
    </source>
</evidence>
<dbReference type="Gene3D" id="1.20.120.10">
    <property type="entry name" value="Cytochrome c/b562"/>
    <property type="match status" value="1"/>
</dbReference>
<dbReference type="GO" id="GO:0042597">
    <property type="term" value="C:periplasmic space"/>
    <property type="evidence" value="ECO:0007669"/>
    <property type="project" value="InterPro"/>
</dbReference>
<dbReference type="GO" id="GO:0020037">
    <property type="term" value="F:heme binding"/>
    <property type="evidence" value="ECO:0007669"/>
    <property type="project" value="InterPro"/>
</dbReference>
<evidence type="ECO:0000313" key="7">
    <source>
        <dbReference type="EMBL" id="TCT28163.1"/>
    </source>
</evidence>
<accession>A0A4R3ND19</accession>
<dbReference type="GO" id="GO:0005506">
    <property type="term" value="F:iron ion binding"/>
    <property type="evidence" value="ECO:0007669"/>
    <property type="project" value="InterPro"/>
</dbReference>
<dbReference type="PIRSF" id="PIRSF000029">
    <property type="entry name" value="Cytochrome_b562"/>
    <property type="match status" value="1"/>
</dbReference>
<keyword evidence="4" id="KW-0349">Heme</keyword>
<dbReference type="Pfam" id="PF07361">
    <property type="entry name" value="Cytochrom_B562"/>
    <property type="match status" value="1"/>
</dbReference>
<sequence>MQKKSLPFLFTMGLALCTPPMMAETLSRDMKTLSGTLRTVEQSTDPVQLKDALNVMRAAAQKAQGKTPRKLRGYPQQSPEMQQYRHTYDRLIQQIDEALIYVEQGQIDDAKKVVNNLKITRDLAHKTYR</sequence>
<dbReference type="EMBL" id="SMAS01000019">
    <property type="protein sequence ID" value="TCT28163.1"/>
    <property type="molecule type" value="Genomic_DNA"/>
</dbReference>
<feature type="chain" id="PRO_5020331883" evidence="6">
    <location>
        <begin position="24"/>
        <end position="129"/>
    </location>
</feature>
<evidence type="ECO:0000256" key="3">
    <source>
        <dbReference type="ARBA" id="ARBA00022729"/>
    </source>
</evidence>
<feature type="region of interest" description="Disordered" evidence="5">
    <location>
        <begin position="60"/>
        <end position="79"/>
    </location>
</feature>
<gene>
    <name evidence="7" type="ORF">EC835_1192</name>
</gene>
<feature type="binding site" description="axial binding residue" evidence="4">
    <location>
        <position position="125"/>
    </location>
    <ligand>
        <name>heme b</name>
        <dbReference type="ChEBI" id="CHEBI:60344"/>
    </ligand>
    <ligandPart>
        <name>Fe</name>
        <dbReference type="ChEBI" id="CHEBI:18248"/>
    </ligandPart>
</feature>
<keyword evidence="4" id="KW-0479">Metal-binding</keyword>
<dbReference type="InterPro" id="IPR009155">
    <property type="entry name" value="Cyt_b562"/>
</dbReference>
<feature type="binding site" description="axial binding residue" evidence="4">
    <location>
        <position position="30"/>
    </location>
    <ligand>
        <name>heme b</name>
        <dbReference type="ChEBI" id="CHEBI:60344"/>
    </ligand>
    <ligandPart>
        <name>Fe</name>
        <dbReference type="ChEBI" id="CHEBI:18248"/>
    </ligandPart>
</feature>
<reference evidence="7 8" key="1">
    <citation type="submission" date="2019-03" db="EMBL/GenBank/DDBJ databases">
        <title>Genomic analyses of the natural microbiome of Caenorhabditis elegans.</title>
        <authorList>
            <person name="Samuel B."/>
        </authorList>
    </citation>
    <scope>NUCLEOTIDE SEQUENCE [LARGE SCALE GENOMIC DNA]</scope>
    <source>
        <strain evidence="7 8">JUb102</strain>
    </source>
</reference>
<dbReference type="GO" id="GO:0009055">
    <property type="term" value="F:electron transfer activity"/>
    <property type="evidence" value="ECO:0007669"/>
    <property type="project" value="InterPro"/>
</dbReference>
<name>A0A4R3ND19_9GAMM</name>
<organism evidence="7 8">
    <name type="scientific">Providencia alcalifaciens</name>
    <dbReference type="NCBI Taxonomy" id="126385"/>
    <lineage>
        <taxon>Bacteria</taxon>
        <taxon>Pseudomonadati</taxon>
        <taxon>Pseudomonadota</taxon>
        <taxon>Gammaproteobacteria</taxon>
        <taxon>Enterobacterales</taxon>
        <taxon>Morganellaceae</taxon>
        <taxon>Providencia</taxon>
    </lineage>
</organism>
<protein>
    <submittedName>
        <fullName evidence="7">Soluble cytochrome b562</fullName>
    </submittedName>
</protein>
<proteinExistence type="inferred from homology"/>
<comment type="function">
    <text evidence="1">Electron-transport protein of unknown function.</text>
</comment>
<evidence type="ECO:0000313" key="8">
    <source>
        <dbReference type="Proteomes" id="UP000295055"/>
    </source>
</evidence>
<dbReference type="AlphaFoldDB" id="A0A4R3ND19"/>
<dbReference type="GO" id="GO:0022900">
    <property type="term" value="P:electron transport chain"/>
    <property type="evidence" value="ECO:0007669"/>
    <property type="project" value="InterPro"/>
</dbReference>
<feature type="signal peptide" evidence="6">
    <location>
        <begin position="1"/>
        <end position="23"/>
    </location>
</feature>
<keyword evidence="4" id="KW-0408">Iron</keyword>